<evidence type="ECO:0000256" key="2">
    <source>
        <dbReference type="ARBA" id="ARBA00010446"/>
    </source>
</evidence>
<comment type="similarity">
    <text evidence="2 6">Belongs to the fungal hydrophobin family.</text>
</comment>
<evidence type="ECO:0000313" key="8">
    <source>
        <dbReference type="Proteomes" id="UP000663827"/>
    </source>
</evidence>
<gene>
    <name evidence="7" type="ORF">RDB_LOCUS174201</name>
</gene>
<name>A0A8H3EEN7_9AGAM</name>
<dbReference type="AlphaFoldDB" id="A0A8H3EEN7"/>
<proteinExistence type="inferred from homology"/>
<dbReference type="Pfam" id="PF01185">
    <property type="entry name" value="Hydrophobin"/>
    <property type="match status" value="1"/>
</dbReference>
<keyword evidence="5 6" id="KW-1015">Disulfide bond</keyword>
<dbReference type="GO" id="GO:0005199">
    <property type="term" value="F:structural constituent of cell wall"/>
    <property type="evidence" value="ECO:0007669"/>
    <property type="project" value="InterPro"/>
</dbReference>
<keyword evidence="3 6" id="KW-0134">Cell wall</keyword>
<evidence type="ECO:0000256" key="4">
    <source>
        <dbReference type="ARBA" id="ARBA00022525"/>
    </source>
</evidence>
<reference evidence="7" key="1">
    <citation type="submission" date="2021-01" db="EMBL/GenBank/DDBJ databases">
        <authorList>
            <person name="Kaushik A."/>
        </authorList>
    </citation>
    <scope>NUCLEOTIDE SEQUENCE</scope>
    <source>
        <strain evidence="7">AG5</strain>
    </source>
</reference>
<dbReference type="Proteomes" id="UP000663827">
    <property type="component" value="Unassembled WGS sequence"/>
</dbReference>
<organism evidence="7 8">
    <name type="scientific">Rhizoctonia solani</name>
    <dbReference type="NCBI Taxonomy" id="456999"/>
    <lineage>
        <taxon>Eukaryota</taxon>
        <taxon>Fungi</taxon>
        <taxon>Dikarya</taxon>
        <taxon>Basidiomycota</taxon>
        <taxon>Agaricomycotina</taxon>
        <taxon>Agaricomycetes</taxon>
        <taxon>Cantharellales</taxon>
        <taxon>Ceratobasidiaceae</taxon>
        <taxon>Rhizoctonia</taxon>
    </lineage>
</organism>
<evidence type="ECO:0000256" key="6">
    <source>
        <dbReference type="RuleBase" id="RU365009"/>
    </source>
</evidence>
<accession>A0A8H3EEN7</accession>
<dbReference type="SMART" id="SM00075">
    <property type="entry name" value="HYDRO"/>
    <property type="match status" value="1"/>
</dbReference>
<dbReference type="EMBL" id="CAJNJQ010006274">
    <property type="protein sequence ID" value="CAE7225398.1"/>
    <property type="molecule type" value="Genomic_DNA"/>
</dbReference>
<evidence type="ECO:0000256" key="1">
    <source>
        <dbReference type="ARBA" id="ARBA00004191"/>
    </source>
</evidence>
<evidence type="ECO:0000256" key="5">
    <source>
        <dbReference type="ARBA" id="ARBA00023157"/>
    </source>
</evidence>
<keyword evidence="6" id="KW-0732">Signal</keyword>
<comment type="subcellular location">
    <subcellularLocation>
        <location evidence="1 6">Secreted</location>
        <location evidence="1 6">Cell wall</location>
    </subcellularLocation>
</comment>
<protein>
    <recommendedName>
        <fullName evidence="6">Hydrophobin</fullName>
    </recommendedName>
</protein>
<keyword evidence="4 6" id="KW-0964">Secreted</keyword>
<feature type="signal peptide" evidence="6">
    <location>
        <begin position="1"/>
        <end position="16"/>
    </location>
</feature>
<evidence type="ECO:0000313" key="7">
    <source>
        <dbReference type="EMBL" id="CAE7225398.1"/>
    </source>
</evidence>
<comment type="caution">
    <text evidence="7">The sequence shown here is derived from an EMBL/GenBank/DDBJ whole genome shotgun (WGS) entry which is preliminary data.</text>
</comment>
<dbReference type="GO" id="GO:0009277">
    <property type="term" value="C:fungal-type cell wall"/>
    <property type="evidence" value="ECO:0007669"/>
    <property type="project" value="InterPro"/>
</dbReference>
<feature type="chain" id="PRO_5034645207" description="Hydrophobin" evidence="6">
    <location>
        <begin position="17"/>
        <end position="172"/>
    </location>
</feature>
<dbReference type="InterPro" id="IPR001338">
    <property type="entry name" value="Class_I_Hydrophobin"/>
</dbReference>
<evidence type="ECO:0000256" key="3">
    <source>
        <dbReference type="ARBA" id="ARBA00022512"/>
    </source>
</evidence>
<sequence length="172" mass="17883">MTSLLISLVILDYLLTFQTLGHSQEARDSLVLTAGLPVSQSVALSVVFSTDLILGNGVGISDSLTKGASLSNLGLGIGRPPSGDFSSKAATCPTGRRYCCKHVRRYDDPKNTGLLDGVLLNDSITNGLVGLTCDLIVSSLAPGSCKNAVCCTSQYNSKQGLLNLGCTLSTNL</sequence>
<dbReference type="CDD" id="cd23507">
    <property type="entry name" value="hydrophobin_I"/>
    <property type="match status" value="1"/>
</dbReference>